<proteinExistence type="predicted"/>
<keyword evidence="3" id="KW-0489">Methyltransferase</keyword>
<dbReference type="GO" id="GO:0032259">
    <property type="term" value="P:methylation"/>
    <property type="evidence" value="ECO:0007669"/>
    <property type="project" value="UniProtKB-KW"/>
</dbReference>
<name>A0A1I2ILC6_9ACTN</name>
<evidence type="ECO:0000313" key="3">
    <source>
        <dbReference type="EMBL" id="SFF43115.1"/>
    </source>
</evidence>
<dbReference type="CDD" id="cd02440">
    <property type="entry name" value="AdoMet_MTases"/>
    <property type="match status" value="1"/>
</dbReference>
<dbReference type="PANTHER" id="PTHR45128:SF2">
    <property type="entry name" value="METHYLTRANSFERASE DOMAIN-CONTAINING PROTEIN"/>
    <property type="match status" value="1"/>
</dbReference>
<keyword evidence="3" id="KW-0808">Transferase</keyword>
<dbReference type="STRING" id="1798228.SAMN05216574_113128"/>
<keyword evidence="4" id="KW-1185">Reference proteome</keyword>
<evidence type="ECO:0000313" key="4">
    <source>
        <dbReference type="Proteomes" id="UP000198589"/>
    </source>
</evidence>
<dbReference type="GO" id="GO:0008168">
    <property type="term" value="F:methyltransferase activity"/>
    <property type="evidence" value="ECO:0007669"/>
    <property type="project" value="UniProtKB-KW"/>
</dbReference>
<sequence length="356" mass="37128">MSIDERKVEQFLGQVVGDLGATVSTALAHIGDRLGLYRAMAGAGPLTPAELAARTGVHERYLQEWLANQAAGGYVGYEPARGTYELPAEHALVLVDAGSPVLLAPGFAQMAAVWAVEERLEAAFRSGGGVGWHEQDPGLFGSTEAIFAPAYRAHLVDSWIPALDGVQARLRQGGHVADVGCGHGASTILLAEAFPTATFTGFDYHDASVEVARRRAADAGLGDGGRIGFEVADAGGYPAPEGGYDLICFFDALHDFGDAVGAAAHARESLAEDGTVLLVEIRSGDRTEDNLNPLGRLGYGMSTVVCVPNALAQEGRYALGGQAGAAAIGEIVGKAGFTRFRTVADAAIHRVFEARP</sequence>
<accession>A0A1I2ILC6</accession>
<dbReference type="Gene3D" id="1.10.10.10">
    <property type="entry name" value="Winged helix-like DNA-binding domain superfamily/Winged helix DNA-binding domain"/>
    <property type="match status" value="1"/>
</dbReference>
<dbReference type="EMBL" id="FOND01000013">
    <property type="protein sequence ID" value="SFF43115.1"/>
    <property type="molecule type" value="Genomic_DNA"/>
</dbReference>
<dbReference type="SUPFAM" id="SSF53335">
    <property type="entry name" value="S-adenosyl-L-methionine-dependent methyltransferases"/>
    <property type="match status" value="1"/>
</dbReference>
<dbReference type="InterPro" id="IPR036390">
    <property type="entry name" value="WH_DNA-bd_sf"/>
</dbReference>
<dbReference type="InterPro" id="IPR048711">
    <property type="entry name" value="WHD_Rv2258c"/>
</dbReference>
<dbReference type="RefSeq" id="WP_092201306.1">
    <property type="nucleotide sequence ID" value="NZ_FOND01000013.1"/>
</dbReference>
<dbReference type="SUPFAM" id="SSF46785">
    <property type="entry name" value="Winged helix' DNA-binding domain"/>
    <property type="match status" value="1"/>
</dbReference>
<evidence type="ECO:0000259" key="2">
    <source>
        <dbReference type="Pfam" id="PF21320"/>
    </source>
</evidence>
<dbReference type="OrthoDB" id="9801363at2"/>
<dbReference type="Proteomes" id="UP000198589">
    <property type="component" value="Unassembled WGS sequence"/>
</dbReference>
<gene>
    <name evidence="3" type="ORF">SAMN05216574_113128</name>
</gene>
<feature type="domain" description="S-adenosylmethionine-dependent methyltransferase Rv2258c-like winged HTH" evidence="2">
    <location>
        <begin position="26"/>
        <end position="94"/>
    </location>
</feature>
<protein>
    <submittedName>
        <fullName evidence="3">Methyltransferase domain-containing protein</fullName>
    </submittedName>
</protein>
<dbReference type="InterPro" id="IPR053173">
    <property type="entry name" value="SAM-binding_MTase"/>
</dbReference>
<dbReference type="Pfam" id="PF21320">
    <property type="entry name" value="WHD_Rv2258c"/>
    <property type="match status" value="1"/>
</dbReference>
<reference evidence="4" key="1">
    <citation type="submission" date="2016-10" db="EMBL/GenBank/DDBJ databases">
        <authorList>
            <person name="Varghese N."/>
            <person name="Submissions S."/>
        </authorList>
    </citation>
    <scope>NUCLEOTIDE SEQUENCE [LARGE SCALE GENOMIC DNA]</scope>
    <source>
        <strain evidence="4">DSM 46838</strain>
    </source>
</reference>
<evidence type="ECO:0000259" key="1">
    <source>
        <dbReference type="Pfam" id="PF13847"/>
    </source>
</evidence>
<dbReference type="AlphaFoldDB" id="A0A1I2ILC6"/>
<organism evidence="3 4">
    <name type="scientific">Blastococcus tunisiensis</name>
    <dbReference type="NCBI Taxonomy" id="1798228"/>
    <lineage>
        <taxon>Bacteria</taxon>
        <taxon>Bacillati</taxon>
        <taxon>Actinomycetota</taxon>
        <taxon>Actinomycetes</taxon>
        <taxon>Geodermatophilales</taxon>
        <taxon>Geodermatophilaceae</taxon>
        <taxon>Blastococcus</taxon>
    </lineage>
</organism>
<dbReference type="PANTHER" id="PTHR45128">
    <property type="entry name" value="METHYLTRANSFERASE TYPE 11"/>
    <property type="match status" value="1"/>
</dbReference>
<dbReference type="InterPro" id="IPR025714">
    <property type="entry name" value="Methyltranfer_dom"/>
</dbReference>
<dbReference type="InterPro" id="IPR029063">
    <property type="entry name" value="SAM-dependent_MTases_sf"/>
</dbReference>
<dbReference type="Pfam" id="PF13847">
    <property type="entry name" value="Methyltransf_31"/>
    <property type="match status" value="1"/>
</dbReference>
<feature type="domain" description="Methyltransferase" evidence="1">
    <location>
        <begin position="172"/>
        <end position="282"/>
    </location>
</feature>
<dbReference type="InterPro" id="IPR036388">
    <property type="entry name" value="WH-like_DNA-bd_sf"/>
</dbReference>
<dbReference type="Gene3D" id="3.40.50.150">
    <property type="entry name" value="Vaccinia Virus protein VP39"/>
    <property type="match status" value="1"/>
</dbReference>